<evidence type="ECO:0000256" key="6">
    <source>
        <dbReference type="SAM" id="MobiDB-lite"/>
    </source>
</evidence>
<dbReference type="PANTHER" id="PTHR31602:SF42">
    <property type="entry name" value="GROWTH-REGULATING FACTOR 2"/>
    <property type="match status" value="1"/>
</dbReference>
<dbReference type="GO" id="GO:0099402">
    <property type="term" value="P:plant organ development"/>
    <property type="evidence" value="ECO:0007669"/>
    <property type="project" value="UniProtKB-ARBA"/>
</dbReference>
<comment type="similarity">
    <text evidence="2 5">Belongs to the GRF family.</text>
</comment>
<reference evidence="9" key="1">
    <citation type="submission" date="2024-06" db="EMBL/GenBank/DDBJ databases">
        <authorList>
            <person name="Huang H.W."/>
        </authorList>
    </citation>
    <scope>NUCLEOTIDE SEQUENCE</scope>
    <source>
        <strain evidence="9">IbGRF2</strain>
    </source>
</reference>
<evidence type="ECO:0000256" key="1">
    <source>
        <dbReference type="ARBA" id="ARBA00004123"/>
    </source>
</evidence>
<gene>
    <name evidence="9" type="primary">GRF2</name>
</gene>
<evidence type="ECO:0000256" key="5">
    <source>
        <dbReference type="RuleBase" id="RU367127"/>
    </source>
</evidence>
<dbReference type="SMART" id="SM00951">
    <property type="entry name" value="QLQ"/>
    <property type="match status" value="1"/>
</dbReference>
<evidence type="ECO:0000259" key="8">
    <source>
        <dbReference type="PROSITE" id="PS51667"/>
    </source>
</evidence>
<comment type="domain">
    <text evidence="5">The QLQ domain and WRC domain may be involved in protein-protein interaction and DNA-binding, respectively.</text>
</comment>
<feature type="region of interest" description="Disordered" evidence="6">
    <location>
        <begin position="243"/>
        <end position="267"/>
    </location>
</feature>
<feature type="region of interest" description="Disordered" evidence="6">
    <location>
        <begin position="431"/>
        <end position="456"/>
    </location>
</feature>
<evidence type="ECO:0000256" key="3">
    <source>
        <dbReference type="ARBA" id="ARBA00023242"/>
    </source>
</evidence>
<keyword evidence="5" id="KW-0010">Activator</keyword>
<dbReference type="Pfam" id="PF08879">
    <property type="entry name" value="WRC"/>
    <property type="match status" value="1"/>
</dbReference>
<proteinExistence type="evidence at transcript level"/>
<organism evidence="9">
    <name type="scientific">Ipomoea batatas</name>
    <name type="common">Sweet potato</name>
    <name type="synonym">Convolvulus batatas</name>
    <dbReference type="NCBI Taxonomy" id="4120"/>
    <lineage>
        <taxon>Eukaryota</taxon>
        <taxon>Viridiplantae</taxon>
        <taxon>Streptophyta</taxon>
        <taxon>Embryophyta</taxon>
        <taxon>Tracheophyta</taxon>
        <taxon>Spermatophyta</taxon>
        <taxon>Magnoliopsida</taxon>
        <taxon>eudicotyledons</taxon>
        <taxon>Gunneridae</taxon>
        <taxon>Pentapetalae</taxon>
        <taxon>asterids</taxon>
        <taxon>lamiids</taxon>
        <taxon>Solanales</taxon>
        <taxon>Convolvulaceae</taxon>
        <taxon>Ipomoeeae</taxon>
        <taxon>Ipomoea</taxon>
    </lineage>
</organism>
<dbReference type="InterPro" id="IPR031137">
    <property type="entry name" value="GRF"/>
</dbReference>
<dbReference type="GO" id="GO:0005524">
    <property type="term" value="F:ATP binding"/>
    <property type="evidence" value="ECO:0007669"/>
    <property type="project" value="UniProtKB-UniRule"/>
</dbReference>
<feature type="compositionally biased region" description="Basic and acidic residues" evidence="6">
    <location>
        <begin position="26"/>
        <end position="37"/>
    </location>
</feature>
<name>A0AAU7P2S2_IPOBA</name>
<evidence type="ECO:0000259" key="7">
    <source>
        <dbReference type="PROSITE" id="PS51666"/>
    </source>
</evidence>
<comment type="subcellular location">
    <subcellularLocation>
        <location evidence="1 4 5">Nucleus</location>
    </subcellularLocation>
</comment>
<dbReference type="PROSITE" id="PS51667">
    <property type="entry name" value="WRC"/>
    <property type="match status" value="1"/>
</dbReference>
<keyword evidence="3 4" id="KW-0539">Nucleus</keyword>
<dbReference type="GO" id="GO:0006351">
    <property type="term" value="P:DNA-templated transcription"/>
    <property type="evidence" value="ECO:0007669"/>
    <property type="project" value="UniProtKB-UniRule"/>
</dbReference>
<protein>
    <recommendedName>
        <fullName evidence="5">Growth-regulating factor</fullName>
    </recommendedName>
</protein>
<accession>A0AAU7P2S2</accession>
<dbReference type="Pfam" id="PF08880">
    <property type="entry name" value="QLQ"/>
    <property type="match status" value="1"/>
</dbReference>
<evidence type="ECO:0000313" key="9">
    <source>
        <dbReference type="EMBL" id="XBS35890.1"/>
    </source>
</evidence>
<dbReference type="PROSITE" id="PS51666">
    <property type="entry name" value="QLQ"/>
    <property type="match status" value="1"/>
</dbReference>
<evidence type="ECO:0000256" key="4">
    <source>
        <dbReference type="PROSITE-ProRule" id="PRU01002"/>
    </source>
</evidence>
<dbReference type="InterPro" id="IPR014978">
    <property type="entry name" value="Gln-Leu-Gln_QLQ"/>
</dbReference>
<sequence length="583" mass="62203">MDFGLVGIEGMLSGADPAAHGSGKKIKQERSGLGEETWRLSKAPRISCEEDEVDLNGVNPTSLLLRSGDNNGRGHTTMLSFSSSSKSEEIPFLSVNGEDSSASISIPFFQSQPKQGLPSGNVSVYAPGGVNEGTRGGFSLFRGPFTPSQWMELEHQALIYKHLVTNVPIPSSLLVSLKKSLSPYTFSGLSSRSYASNWGWGPFHLGFAGNTDPEPGRCRRTDGKKWRCSRDAVPDQKYCERHINRGRHRSRKPVEGQTGRAASGIAASKAVPVASSSSSTPVIPSGGASNSFSAGQHQFKNMHQCSANPSTDHLTSNRTQGLSVISPSFNLKSKDSAISIQKQQNPLEESAHSEFGFLSSDSLLNLSQKSHVNSKNSGTLDFNCHVANEQHPVHHFTDSWTKEQSGCASVSWPELKPDWTQLSMSIPMTAASNFSSSSSSPRQEKHTLSPANLSCQLDPTQAGGIGELMQKTSNWLPVSWGNSMGGPLGEVLNSTSGGSGGTGKNSSNLNLMTEAWDSNPHLGSPPSADLQKSDLCLTLKQQFGKQSQDDKKTGAAAALEDGMGDEAIGSNLVSSVYSINVCL</sequence>
<keyword evidence="5" id="KW-0804">Transcription</keyword>
<comment type="function">
    <text evidence="5">Transcription activator.</text>
</comment>
<keyword evidence="5" id="KW-0805">Transcription regulation</keyword>
<dbReference type="GO" id="GO:0006355">
    <property type="term" value="P:regulation of DNA-templated transcription"/>
    <property type="evidence" value="ECO:0007669"/>
    <property type="project" value="InterPro"/>
</dbReference>
<dbReference type="InterPro" id="IPR014977">
    <property type="entry name" value="WRC_dom"/>
</dbReference>
<feature type="short sequence motif" description="Bipartite nuclear localization signal" evidence="4">
    <location>
        <begin position="217"/>
        <end position="227"/>
    </location>
</feature>
<evidence type="ECO:0000256" key="2">
    <source>
        <dbReference type="ARBA" id="ARBA00008122"/>
    </source>
</evidence>
<dbReference type="GO" id="GO:0005634">
    <property type="term" value="C:nucleus"/>
    <property type="evidence" value="ECO:0007669"/>
    <property type="project" value="UniProtKB-SubCell"/>
</dbReference>
<feature type="region of interest" description="Disordered" evidence="6">
    <location>
        <begin position="14"/>
        <end position="37"/>
    </location>
</feature>
<dbReference type="EMBL" id="PP886177">
    <property type="protein sequence ID" value="XBS35890.1"/>
    <property type="molecule type" value="mRNA"/>
</dbReference>
<dbReference type="PANTHER" id="PTHR31602">
    <property type="entry name" value="GROWTH-REGULATING FACTOR 5"/>
    <property type="match status" value="1"/>
</dbReference>
<dbReference type="AlphaFoldDB" id="A0AAU7P2S2"/>
<feature type="short sequence motif" description="Bipartite nuclear localization signal" evidence="4">
    <location>
        <begin position="245"/>
        <end position="252"/>
    </location>
</feature>
<feature type="domain" description="QLQ" evidence="7">
    <location>
        <begin position="144"/>
        <end position="179"/>
    </location>
</feature>
<feature type="domain" description="WRC" evidence="8">
    <location>
        <begin position="212"/>
        <end position="256"/>
    </location>
</feature>